<dbReference type="AlphaFoldDB" id="A0A7E4VBP9"/>
<sequence>MNFIVFKVTTLTFLFCLKSTNALICCKDPKCDKEEACTTTRLCQRSIKGDSRKFGCGYWGFADECTEDVCYCDTNRCNTGFDDGDDETYPKTDSAVTNLFNFVLLGICLFL</sequence>
<keyword evidence="1" id="KW-0732">Signal</keyword>
<dbReference type="Proteomes" id="UP000492821">
    <property type="component" value="Unassembled WGS sequence"/>
</dbReference>
<evidence type="ECO:0000256" key="1">
    <source>
        <dbReference type="SAM" id="SignalP"/>
    </source>
</evidence>
<feature type="chain" id="PRO_5028896290" evidence="1">
    <location>
        <begin position="23"/>
        <end position="111"/>
    </location>
</feature>
<evidence type="ECO:0000313" key="2">
    <source>
        <dbReference type="Proteomes" id="UP000492821"/>
    </source>
</evidence>
<evidence type="ECO:0000313" key="3">
    <source>
        <dbReference type="WBParaSite" id="Pan_g18502.t1"/>
    </source>
</evidence>
<proteinExistence type="predicted"/>
<accession>A0A7E4VBP9</accession>
<dbReference type="WBParaSite" id="Pan_g18502.t1">
    <property type="protein sequence ID" value="Pan_g18502.t1"/>
    <property type="gene ID" value="Pan_g18502"/>
</dbReference>
<reference evidence="3" key="2">
    <citation type="submission" date="2020-10" db="UniProtKB">
        <authorList>
            <consortium name="WormBaseParasite"/>
        </authorList>
    </citation>
    <scope>IDENTIFICATION</scope>
</reference>
<keyword evidence="2" id="KW-1185">Reference proteome</keyword>
<reference evidence="2" key="1">
    <citation type="journal article" date="2013" name="Genetics">
        <title>The draft genome and transcriptome of Panagrellus redivivus are shaped by the harsh demands of a free-living lifestyle.</title>
        <authorList>
            <person name="Srinivasan J."/>
            <person name="Dillman A.R."/>
            <person name="Macchietto M.G."/>
            <person name="Heikkinen L."/>
            <person name="Lakso M."/>
            <person name="Fracchia K.M."/>
            <person name="Antoshechkin I."/>
            <person name="Mortazavi A."/>
            <person name="Wong G."/>
            <person name="Sternberg P.W."/>
        </authorList>
    </citation>
    <scope>NUCLEOTIDE SEQUENCE [LARGE SCALE GENOMIC DNA]</scope>
    <source>
        <strain evidence="2">MT8872</strain>
    </source>
</reference>
<organism evidence="2 3">
    <name type="scientific">Panagrellus redivivus</name>
    <name type="common">Microworm</name>
    <dbReference type="NCBI Taxonomy" id="6233"/>
    <lineage>
        <taxon>Eukaryota</taxon>
        <taxon>Metazoa</taxon>
        <taxon>Ecdysozoa</taxon>
        <taxon>Nematoda</taxon>
        <taxon>Chromadorea</taxon>
        <taxon>Rhabditida</taxon>
        <taxon>Tylenchina</taxon>
        <taxon>Panagrolaimomorpha</taxon>
        <taxon>Panagrolaimoidea</taxon>
        <taxon>Panagrolaimidae</taxon>
        <taxon>Panagrellus</taxon>
    </lineage>
</organism>
<protein>
    <submittedName>
        <fullName evidence="3">Uncharacterized protein</fullName>
    </submittedName>
</protein>
<feature type="signal peptide" evidence="1">
    <location>
        <begin position="1"/>
        <end position="22"/>
    </location>
</feature>
<name>A0A7E4VBP9_PANRE</name>